<dbReference type="GO" id="GO:0030003">
    <property type="term" value="P:intracellular monoatomic cation homeostasis"/>
    <property type="evidence" value="ECO:0007669"/>
    <property type="project" value="TreeGrafter"/>
</dbReference>
<dbReference type="PANTHER" id="PTHR14009">
    <property type="entry name" value="LEUCINE ZIPPER-EF-HAND CONTAINING TRANSMEMBRANE PROTEIN"/>
    <property type="match status" value="1"/>
</dbReference>
<dbReference type="RefSeq" id="XP_039115702.1">
    <property type="nucleotide sequence ID" value="XM_039259768.1"/>
</dbReference>
<keyword evidence="1" id="KW-0812">Transmembrane</keyword>
<keyword evidence="1" id="KW-0472">Membrane</keyword>
<name>A0AB40ALB4_DIOCR</name>
<accession>A0AB40ALB4</accession>
<evidence type="ECO:0000313" key="3">
    <source>
        <dbReference type="RefSeq" id="XP_039115702.1"/>
    </source>
</evidence>
<protein>
    <submittedName>
        <fullName evidence="3">Uncharacterized protein LOC120251229 isoform X1</fullName>
    </submittedName>
</protein>
<proteinExistence type="predicted"/>
<evidence type="ECO:0000256" key="1">
    <source>
        <dbReference type="SAM" id="Phobius"/>
    </source>
</evidence>
<dbReference type="GeneID" id="120251229"/>
<dbReference type="InterPro" id="IPR044202">
    <property type="entry name" value="LETM1/MDM38-like"/>
</dbReference>
<dbReference type="Proteomes" id="UP001515500">
    <property type="component" value="Chromosome 20"/>
</dbReference>
<keyword evidence="2" id="KW-1185">Reference proteome</keyword>
<reference evidence="3" key="1">
    <citation type="submission" date="2025-08" db="UniProtKB">
        <authorList>
            <consortium name="RefSeq"/>
        </authorList>
    </citation>
    <scope>IDENTIFICATION</scope>
</reference>
<organism evidence="2 3">
    <name type="scientific">Dioscorea cayennensis subsp. rotundata</name>
    <name type="common">White Guinea yam</name>
    <name type="synonym">Dioscorea rotundata</name>
    <dbReference type="NCBI Taxonomy" id="55577"/>
    <lineage>
        <taxon>Eukaryota</taxon>
        <taxon>Viridiplantae</taxon>
        <taxon>Streptophyta</taxon>
        <taxon>Embryophyta</taxon>
        <taxon>Tracheophyta</taxon>
        <taxon>Spermatophyta</taxon>
        <taxon>Magnoliopsida</taxon>
        <taxon>Liliopsida</taxon>
        <taxon>Dioscoreales</taxon>
        <taxon>Dioscoreaceae</taxon>
        <taxon>Dioscorea</taxon>
    </lineage>
</organism>
<feature type="transmembrane region" description="Helical" evidence="1">
    <location>
        <begin position="621"/>
        <end position="650"/>
    </location>
</feature>
<evidence type="ECO:0000313" key="2">
    <source>
        <dbReference type="Proteomes" id="UP001515500"/>
    </source>
</evidence>
<gene>
    <name evidence="3" type="primary">LOC120251229</name>
</gene>
<dbReference type="GO" id="GO:0005743">
    <property type="term" value="C:mitochondrial inner membrane"/>
    <property type="evidence" value="ECO:0007669"/>
    <property type="project" value="InterPro"/>
</dbReference>
<sequence>MATASISPSRNFFLSWKSGDFKIHPAFLSLKSGFQSTCRNGSSNRVHALPWFFTDFTSIQGTHLSRRCSVIVCTGSQNYDFNEKMKLPLDIYDHDGKLISYVDYSLKLLHELAANVFADFKSHESSKNFLKLVKAWIGVDVDLHLRQTAYLAAVYGFLKAVMDMVSMFDDQYLLCISLTSNLSLIMECIEGVLGNKDLELMKRFRIEQVLVLNRYFAPSLERWASEYAKWKTSNELKMISLTISSCIVVTKLGAQRISCPAFYTSLAETIQELFESARGLGSLGISYQFATMAGHEHEFLNIFGPKVLHHNTEDEILFWMTLLQKKLFAAFVKETFLHQLEGSFDNQVLARDLAILGLFAFLGRKTRLFLLHMGINDIEEPLKSFICYLECGILFVYPNLSSLCMYQQFMEVVTEEIKWLDLYSEVSRTRQQARKRSKQHPTQAEKEIILSAVFGVCSDIFSNFALYCKKTQKTPSVNVAIFLNESKNLLSLCLEDYWAAYDKICSLTENANLSCRDPHEKLADLTANEIFEPPTTPNFTEIDQPVCSDKIFDAYPEAVNTDPPRSIIAKYSHFVLSTMTDLCMGIQLLFIDISVTISFLRKPLYGRKLTTTERKKIFQTFIDVICVIPLVVLMLLPVTAIGYVIILAVIKKLMPNLVPSSFSTERLDVIKQLTRAKKMKGHPSCGHVS</sequence>
<dbReference type="PANTHER" id="PTHR14009:SF34">
    <property type="entry name" value="LETM1 RBD DOMAIN-CONTAINING PROTEIN"/>
    <property type="match status" value="1"/>
</dbReference>
<keyword evidence="1" id="KW-1133">Transmembrane helix</keyword>
<dbReference type="AlphaFoldDB" id="A0AB40ALB4"/>
<feature type="transmembrane region" description="Helical" evidence="1">
    <location>
        <begin position="574"/>
        <end position="600"/>
    </location>
</feature>